<keyword evidence="5" id="KW-1185">Reference proteome</keyword>
<feature type="compositionally biased region" description="Basic and acidic residues" evidence="2">
    <location>
        <begin position="414"/>
        <end position="425"/>
    </location>
</feature>
<dbReference type="Gene3D" id="2.20.230.10">
    <property type="entry name" value="Resuscitation-promoting factor rpfb"/>
    <property type="match status" value="1"/>
</dbReference>
<dbReference type="AlphaFoldDB" id="A0AAN0T5I4"/>
<dbReference type="Pfam" id="PF07501">
    <property type="entry name" value="G5"/>
    <property type="match status" value="1"/>
</dbReference>
<evidence type="ECO:0000256" key="2">
    <source>
        <dbReference type="SAM" id="MobiDB-lite"/>
    </source>
</evidence>
<proteinExistence type="predicted"/>
<dbReference type="RefSeq" id="WP_035184493.1">
    <property type="nucleotide sequence ID" value="NZ_CP010525.1"/>
</dbReference>
<dbReference type="SMART" id="SM01208">
    <property type="entry name" value="G5"/>
    <property type="match status" value="1"/>
</dbReference>
<dbReference type="InterPro" id="IPR011098">
    <property type="entry name" value="G5_dom"/>
</dbReference>
<dbReference type="PROSITE" id="PS51109">
    <property type="entry name" value="G5"/>
    <property type="match status" value="1"/>
</dbReference>
<evidence type="ECO:0000313" key="5">
    <source>
        <dbReference type="Proteomes" id="UP000032024"/>
    </source>
</evidence>
<protein>
    <recommendedName>
        <fullName evidence="3">G5 domain-containing protein</fullName>
    </recommendedName>
</protein>
<dbReference type="Proteomes" id="UP000032024">
    <property type="component" value="Chromosome"/>
</dbReference>
<feature type="compositionally biased region" description="Basic and acidic residues" evidence="2">
    <location>
        <begin position="462"/>
        <end position="484"/>
    </location>
</feature>
<name>A0AAN0T5I4_HEYCO</name>
<gene>
    <name evidence="4" type="ORF">SB48_HM08orf02539</name>
</gene>
<reference evidence="5" key="1">
    <citation type="submission" date="2015-01" db="EMBL/GenBank/DDBJ databases">
        <title>Comparative genome analysis of Bacillus coagulans HM-08, Clostridium butyricum HM-68, Bacillus subtilis HM-66 and Bacillus paralicheniformis BL-09.</title>
        <authorList>
            <person name="Zhang H."/>
        </authorList>
    </citation>
    <scope>NUCLEOTIDE SEQUENCE [LARGE SCALE GENOMIC DNA]</scope>
    <source>
        <strain evidence="5">HM-08</strain>
    </source>
</reference>
<dbReference type="Pfam" id="PF04294">
    <property type="entry name" value="VanW"/>
    <property type="match status" value="1"/>
</dbReference>
<keyword evidence="1" id="KW-0732">Signal</keyword>
<organism evidence="4 5">
    <name type="scientific">Heyndrickxia coagulans</name>
    <name type="common">Weizmannia coagulans</name>
    <dbReference type="NCBI Taxonomy" id="1398"/>
    <lineage>
        <taxon>Bacteria</taxon>
        <taxon>Bacillati</taxon>
        <taxon>Bacillota</taxon>
        <taxon>Bacilli</taxon>
        <taxon>Bacillales</taxon>
        <taxon>Bacillaceae</taxon>
        <taxon>Heyndrickxia</taxon>
    </lineage>
</organism>
<evidence type="ECO:0000256" key="1">
    <source>
        <dbReference type="ARBA" id="ARBA00022729"/>
    </source>
</evidence>
<feature type="domain" description="G5" evidence="3">
    <location>
        <begin position="304"/>
        <end position="384"/>
    </location>
</feature>
<dbReference type="EMBL" id="CP010525">
    <property type="protein sequence ID" value="AJO22404.1"/>
    <property type="molecule type" value="Genomic_DNA"/>
</dbReference>
<dbReference type="InterPro" id="IPR007391">
    <property type="entry name" value="Vancomycin_resist_VanW"/>
</dbReference>
<evidence type="ECO:0000313" key="4">
    <source>
        <dbReference type="EMBL" id="AJO22404.1"/>
    </source>
</evidence>
<sequence length="484" mass="52062">MGNKRYLKVFTILLISTAFIFSFSHFGALAIANGFGHKEKYAQGTIAGGIQLSGLTEEQAQQKLSSAVQKWKASNPVEIVYLAKTVKLPAEQLHFSVTESMVRVKNGEAAPLVVTLDHNRLRDLVSKSFPDVSPDDVDIARLDMAICHAAARLETANLSFDLSGYAVDGNEKETTVSKGSVANVSLAEATELENWAKQFPQVNIPAHGMFSLFKTAEKTGASFSNEALSMIATAIYGAVLPTNFEIIERNTGNELPYYATLGKEAKVVKGKLDFSFVNPNPTAYQLKFTVRNGAFSVSVAGRPFLENYKMVLKDQKTIGPETTVQYHPALKADQSVVLQAGKAGYYAKVFRNIYSQNHGLLKSVLLAEDFYPPVAQIVAKGNPAQVENTEDSSETDNGSGHETDTSTSGSSSKGSEKSAGKETSKSKKSAGTEASKKSEKSTSTKAETSKDRENSTSTKAETSNDSKDSTGTHDGKDNGADSKS</sequence>
<feature type="region of interest" description="Disordered" evidence="2">
    <location>
        <begin position="382"/>
        <end position="484"/>
    </location>
</feature>
<feature type="compositionally biased region" description="Basic and acidic residues" evidence="2">
    <location>
        <begin position="434"/>
        <end position="454"/>
    </location>
</feature>
<evidence type="ECO:0000259" key="3">
    <source>
        <dbReference type="PROSITE" id="PS51109"/>
    </source>
</evidence>
<accession>A0AAN0T5I4</accession>